<protein>
    <submittedName>
        <fullName evidence="10">Trehalose/maltose hydrolase-like predicted phosphorylase</fullName>
    </submittedName>
</protein>
<evidence type="ECO:0000256" key="1">
    <source>
        <dbReference type="ARBA" id="ARBA00006768"/>
    </source>
</evidence>
<dbReference type="InterPro" id="IPR037018">
    <property type="entry name" value="GH65_N"/>
</dbReference>
<dbReference type="Gene3D" id="1.50.10.10">
    <property type="match status" value="1"/>
</dbReference>
<dbReference type="InterPro" id="IPR005194">
    <property type="entry name" value="Glyco_hydro_65_C"/>
</dbReference>
<dbReference type="EMBL" id="SHKY01000001">
    <property type="protein sequence ID" value="RZU54611.1"/>
    <property type="molecule type" value="Genomic_DNA"/>
</dbReference>
<dbReference type="Gene3D" id="2.60.420.10">
    <property type="entry name" value="Maltose phosphorylase, domain 3"/>
    <property type="match status" value="1"/>
</dbReference>
<dbReference type="Pfam" id="PF03633">
    <property type="entry name" value="Glyco_hydro_65C"/>
    <property type="match status" value="1"/>
</dbReference>
<keyword evidence="11" id="KW-1185">Reference proteome</keyword>
<evidence type="ECO:0000256" key="5">
    <source>
        <dbReference type="PIRSR" id="PIRSR036289-50"/>
    </source>
</evidence>
<evidence type="ECO:0000259" key="9">
    <source>
        <dbReference type="Pfam" id="PF03636"/>
    </source>
</evidence>
<dbReference type="RefSeq" id="WP_130512937.1">
    <property type="nucleotide sequence ID" value="NZ_SHKY01000001.1"/>
</dbReference>
<dbReference type="PANTHER" id="PTHR11051">
    <property type="entry name" value="GLYCOSYL HYDROLASE-RELATED"/>
    <property type="match status" value="1"/>
</dbReference>
<dbReference type="InterPro" id="IPR008928">
    <property type="entry name" value="6-hairpin_glycosidase_sf"/>
</dbReference>
<accession>A0A4Q7ZUM4</accession>
<dbReference type="AlphaFoldDB" id="A0A4Q7ZUM4"/>
<dbReference type="InterPro" id="IPR005195">
    <property type="entry name" value="Glyco_hydro_65_M"/>
</dbReference>
<evidence type="ECO:0000256" key="6">
    <source>
        <dbReference type="PIRSR" id="PIRSR036289-51"/>
    </source>
</evidence>
<dbReference type="SUPFAM" id="SSF74650">
    <property type="entry name" value="Galactose mutarotase-like"/>
    <property type="match status" value="1"/>
</dbReference>
<dbReference type="GO" id="GO:0004553">
    <property type="term" value="F:hydrolase activity, hydrolyzing O-glycosyl compounds"/>
    <property type="evidence" value="ECO:0007669"/>
    <property type="project" value="TreeGrafter"/>
</dbReference>
<feature type="binding site" evidence="6">
    <location>
        <begin position="651"/>
        <end position="652"/>
    </location>
    <ligand>
        <name>substrate</name>
    </ligand>
</feature>
<evidence type="ECO:0000313" key="10">
    <source>
        <dbReference type="EMBL" id="RZU54611.1"/>
    </source>
</evidence>
<evidence type="ECO:0000313" key="11">
    <source>
        <dbReference type="Proteomes" id="UP000292564"/>
    </source>
</evidence>
<dbReference type="Proteomes" id="UP000292564">
    <property type="component" value="Unassembled WGS sequence"/>
</dbReference>
<comment type="similarity">
    <text evidence="1">Belongs to the glycosyl hydrolase 65 family.</text>
</comment>
<feature type="active site" description="Proton donor" evidence="5">
    <location>
        <position position="555"/>
    </location>
</feature>
<dbReference type="SUPFAM" id="SSF48208">
    <property type="entry name" value="Six-hairpin glycosidases"/>
    <property type="match status" value="1"/>
</dbReference>
<dbReference type="Gene3D" id="2.70.98.40">
    <property type="entry name" value="Glycoside hydrolase, family 65, N-terminal domain"/>
    <property type="match status" value="1"/>
</dbReference>
<evidence type="ECO:0000259" key="8">
    <source>
        <dbReference type="Pfam" id="PF03633"/>
    </source>
</evidence>
<sequence>MLDRTAEAVIVVTDDPDRLAARPEADGLRRRAAELAAVRVEVRVLPAADRPVAHALKRLARRGIGPGLVLLLRGDSGSADADAAPLGPAARRTLTVAVGPLTAGPAEPSGWPGLLAALDEQLIRRRDRRVPAVDEDPAWTLRETGTDRHRRRVTESLFTLGAGGFATRGAVEEDGPGTVPMTLADGVYTGEGPAEHLLPGPCWTALELHPPPTEEVRILDLRTGVLYRRECGPDATVRTLRLVDLTRPGVAAARAEGPPGRLAPGPALCLPAADPAAAEGVAAGSGVADGYHWARVAARGGQGITAVAAQQCHTGGTRHVVDRFAVYAREADGPSPAAVAALRAAQADGFEHLLAEHRAAWARRWRRVDVRIPDDPEAQRGVRFALFQLWCAAGRHDEAAVGARGISGTGYAGHVFWDADVFVLPAVVSMDPGAADAMVRYRLHRLDAARAAAAQCGRRGARFPWESASSGRDVTPRSGYIGGELVPIRTGELEEHITADVAWAAVHAATWSGRPDLLTGAWRPLLVETARYWASRVRTDGAGRAHIDKVIGPDEYHEDVDDSAYTNVMARWNLRTAAALGPAAAGDAERAAWSDLADRLVDGYDPATGRYEQFAGYGALEPLRAIDLAPPPLAADVLLGRDRVAGSQVIKQADVLMLHHLVPQETAPGSLGPNLDFYGPRTSHGSSLSPAISAALLARDRRPDAALALLRLALRLDLEDATGTSGAGLHVATMGGLWQAVLLGFAGVRVESGAMRVDPCLPDAWGALEVRFRCLRRHVRLRLARDAIEIRTDGPLRVRVPGHPPVLVRGTARLPAAREGAP</sequence>
<keyword evidence="10" id="KW-0378">Hydrolase</keyword>
<proteinExistence type="inferred from homology"/>
<dbReference type="Pfam" id="PF03632">
    <property type="entry name" value="Glyco_hydro_65m"/>
    <property type="match status" value="1"/>
</dbReference>
<evidence type="ECO:0000256" key="4">
    <source>
        <dbReference type="ARBA" id="ARBA00023295"/>
    </source>
</evidence>
<dbReference type="PANTHER" id="PTHR11051:SF8">
    <property type="entry name" value="PROTEIN-GLUCOSYLGALACTOSYLHYDROXYLYSINE GLUCOSIDASE"/>
    <property type="match status" value="1"/>
</dbReference>
<feature type="domain" description="Glycoside hydrolase family 65 central catalytic" evidence="7">
    <location>
        <begin position="383"/>
        <end position="739"/>
    </location>
</feature>
<dbReference type="GO" id="GO:0005975">
    <property type="term" value="P:carbohydrate metabolic process"/>
    <property type="evidence" value="ECO:0007669"/>
    <property type="project" value="InterPro"/>
</dbReference>
<gene>
    <name evidence="10" type="ORF">EV385_6562</name>
</gene>
<dbReference type="Pfam" id="PF03636">
    <property type="entry name" value="Glyco_hydro_65N"/>
    <property type="match status" value="1"/>
</dbReference>
<dbReference type="InterPro" id="IPR017045">
    <property type="entry name" value="Malt_Pase/Glycosyl_Hdrlase"/>
</dbReference>
<keyword evidence="2" id="KW-0328">Glycosyltransferase</keyword>
<reference evidence="10 11" key="1">
    <citation type="submission" date="2019-02" db="EMBL/GenBank/DDBJ databases">
        <title>Sequencing the genomes of 1000 actinobacteria strains.</title>
        <authorList>
            <person name="Klenk H.-P."/>
        </authorList>
    </citation>
    <scope>NUCLEOTIDE SEQUENCE [LARGE SCALE GENOMIC DNA]</scope>
    <source>
        <strain evidence="10 11">DSM 45162</strain>
    </source>
</reference>
<dbReference type="InterPro" id="IPR005196">
    <property type="entry name" value="Glyco_hydro_65_N"/>
</dbReference>
<dbReference type="PIRSF" id="PIRSF036289">
    <property type="entry name" value="Glycosyl_hydrolase_malt_phosph"/>
    <property type="match status" value="1"/>
</dbReference>
<dbReference type="InterPro" id="IPR012341">
    <property type="entry name" value="6hp_glycosidase-like_sf"/>
</dbReference>
<keyword evidence="4" id="KW-0326">Glycosidase</keyword>
<feature type="binding site" evidence="6">
    <location>
        <begin position="417"/>
        <end position="418"/>
    </location>
    <ligand>
        <name>substrate</name>
    </ligand>
</feature>
<comment type="caution">
    <text evidence="10">The sequence shown here is derived from an EMBL/GenBank/DDBJ whole genome shotgun (WGS) entry which is preliminary data.</text>
</comment>
<dbReference type="InterPro" id="IPR011013">
    <property type="entry name" value="Gal_mutarotase_sf_dom"/>
</dbReference>
<evidence type="ECO:0000256" key="3">
    <source>
        <dbReference type="ARBA" id="ARBA00022679"/>
    </source>
</evidence>
<dbReference type="GO" id="GO:0030246">
    <property type="term" value="F:carbohydrate binding"/>
    <property type="evidence" value="ECO:0007669"/>
    <property type="project" value="InterPro"/>
</dbReference>
<dbReference type="GO" id="GO:0016757">
    <property type="term" value="F:glycosyltransferase activity"/>
    <property type="evidence" value="ECO:0007669"/>
    <property type="project" value="UniProtKB-KW"/>
</dbReference>
<dbReference type="OrthoDB" id="9816160at2"/>
<evidence type="ECO:0000256" key="2">
    <source>
        <dbReference type="ARBA" id="ARBA00022676"/>
    </source>
</evidence>
<evidence type="ECO:0000259" key="7">
    <source>
        <dbReference type="Pfam" id="PF03632"/>
    </source>
</evidence>
<feature type="domain" description="Glycoside hydrolase family 65 N-terminal" evidence="9">
    <location>
        <begin position="142"/>
        <end position="255"/>
    </location>
</feature>
<organism evidence="10 11">
    <name type="scientific">Krasilnikovia cinnamomea</name>
    <dbReference type="NCBI Taxonomy" id="349313"/>
    <lineage>
        <taxon>Bacteria</taxon>
        <taxon>Bacillati</taxon>
        <taxon>Actinomycetota</taxon>
        <taxon>Actinomycetes</taxon>
        <taxon>Micromonosporales</taxon>
        <taxon>Micromonosporaceae</taxon>
        <taxon>Krasilnikovia</taxon>
    </lineage>
</organism>
<name>A0A4Q7ZUM4_9ACTN</name>
<keyword evidence="3" id="KW-0808">Transferase</keyword>
<feature type="domain" description="Glycoside hydrolase family 65 C-terminal" evidence="8">
    <location>
        <begin position="749"/>
        <end position="804"/>
    </location>
</feature>